<dbReference type="Pfam" id="PF06985">
    <property type="entry name" value="HET"/>
    <property type="match status" value="1"/>
</dbReference>
<dbReference type="InterPro" id="IPR010730">
    <property type="entry name" value="HET"/>
</dbReference>
<evidence type="ECO:0000313" key="3">
    <source>
        <dbReference type="Proteomes" id="UP000799439"/>
    </source>
</evidence>
<name>A0A9P4J337_9PEZI</name>
<proteinExistence type="predicted"/>
<sequence length="506" mass="57746">MLTRETEQELRNGIPLHVLPATLRDALLVTHGLGISFMWVDCLCIEQDNKLDWGREALNMQQVYRNATITLRAACTDSVTQSLFPRRPSRTQYCALEWRDDEASKQTIYLRPGLAFSTMTTEKATISNRGWTLEEDLLAPRTLTFGKQQVWFDCAKGRFDEAGRHTAPAEDYSNKANLQALYSEQGIHKWAARLARTIGLPPVISINLPYWAANAMRIAQQQQFWFQGTFHFAGGSTFTYFDLWRQIIDQFSARKLTHSRDVFLALAGVARAFQQTHGDEYIAGMWRSDLVRSLTWNRLAAHRRKRDHSILIDLPSPPIRYMAPSWSWASITGRKVNFLGSLGSDGGTFTPIAKVQAVHLMPQSGSVFGPLMEDSSITLYAPVIGIPDPREPVKDGPLQLVREYIQLLLQTEANTGHEFSQQHEGHEGQEFTLMHLGNYEDWRHWHFYTALLLLESCASSTACKRIGRFVFTMPGRDPVFTDIREDTLRCKEFLDTKMKSRTIRIV</sequence>
<accession>A0A9P4J337</accession>
<organism evidence="2 3">
    <name type="scientific">Myriangium duriaei CBS 260.36</name>
    <dbReference type="NCBI Taxonomy" id="1168546"/>
    <lineage>
        <taxon>Eukaryota</taxon>
        <taxon>Fungi</taxon>
        <taxon>Dikarya</taxon>
        <taxon>Ascomycota</taxon>
        <taxon>Pezizomycotina</taxon>
        <taxon>Dothideomycetes</taxon>
        <taxon>Dothideomycetidae</taxon>
        <taxon>Myriangiales</taxon>
        <taxon>Myriangiaceae</taxon>
        <taxon>Myriangium</taxon>
    </lineage>
</organism>
<protein>
    <recommendedName>
        <fullName evidence="1">Heterokaryon incompatibility domain-containing protein</fullName>
    </recommendedName>
</protein>
<comment type="caution">
    <text evidence="2">The sequence shown here is derived from an EMBL/GenBank/DDBJ whole genome shotgun (WGS) entry which is preliminary data.</text>
</comment>
<evidence type="ECO:0000313" key="2">
    <source>
        <dbReference type="EMBL" id="KAF2154567.1"/>
    </source>
</evidence>
<dbReference type="PANTHER" id="PTHR33112">
    <property type="entry name" value="DOMAIN PROTEIN, PUTATIVE-RELATED"/>
    <property type="match status" value="1"/>
</dbReference>
<dbReference type="OrthoDB" id="5362512at2759"/>
<dbReference type="EMBL" id="ML996083">
    <property type="protein sequence ID" value="KAF2154567.1"/>
    <property type="molecule type" value="Genomic_DNA"/>
</dbReference>
<keyword evidence="3" id="KW-1185">Reference proteome</keyword>
<dbReference type="Proteomes" id="UP000799439">
    <property type="component" value="Unassembled WGS sequence"/>
</dbReference>
<gene>
    <name evidence="2" type="ORF">K461DRAFT_319110</name>
</gene>
<reference evidence="2" key="1">
    <citation type="journal article" date="2020" name="Stud. Mycol.">
        <title>101 Dothideomycetes genomes: a test case for predicting lifestyles and emergence of pathogens.</title>
        <authorList>
            <person name="Haridas S."/>
            <person name="Albert R."/>
            <person name="Binder M."/>
            <person name="Bloem J."/>
            <person name="Labutti K."/>
            <person name="Salamov A."/>
            <person name="Andreopoulos B."/>
            <person name="Baker S."/>
            <person name="Barry K."/>
            <person name="Bills G."/>
            <person name="Bluhm B."/>
            <person name="Cannon C."/>
            <person name="Castanera R."/>
            <person name="Culley D."/>
            <person name="Daum C."/>
            <person name="Ezra D."/>
            <person name="Gonzalez J."/>
            <person name="Henrissat B."/>
            <person name="Kuo A."/>
            <person name="Liang C."/>
            <person name="Lipzen A."/>
            <person name="Lutzoni F."/>
            <person name="Magnuson J."/>
            <person name="Mondo S."/>
            <person name="Nolan M."/>
            <person name="Ohm R."/>
            <person name="Pangilinan J."/>
            <person name="Park H.-J."/>
            <person name="Ramirez L."/>
            <person name="Alfaro M."/>
            <person name="Sun H."/>
            <person name="Tritt A."/>
            <person name="Yoshinaga Y."/>
            <person name="Zwiers L.-H."/>
            <person name="Turgeon B."/>
            <person name="Goodwin S."/>
            <person name="Spatafora J."/>
            <person name="Crous P."/>
            <person name="Grigoriev I."/>
        </authorList>
    </citation>
    <scope>NUCLEOTIDE SEQUENCE</scope>
    <source>
        <strain evidence="2">CBS 260.36</strain>
    </source>
</reference>
<dbReference type="PANTHER" id="PTHR33112:SF16">
    <property type="entry name" value="HETEROKARYON INCOMPATIBILITY DOMAIN-CONTAINING PROTEIN"/>
    <property type="match status" value="1"/>
</dbReference>
<evidence type="ECO:0000259" key="1">
    <source>
        <dbReference type="Pfam" id="PF06985"/>
    </source>
</evidence>
<feature type="domain" description="Heterokaryon incompatibility" evidence="1">
    <location>
        <begin position="11"/>
        <end position="135"/>
    </location>
</feature>
<dbReference type="AlphaFoldDB" id="A0A9P4J337"/>